<gene>
    <name evidence="1" type="ORF">R3P38DRAFT_2771896</name>
</gene>
<name>A0AAW0C6T3_9AGAR</name>
<evidence type="ECO:0000313" key="1">
    <source>
        <dbReference type="EMBL" id="KAK7034828.1"/>
    </source>
</evidence>
<sequence>MPEQRETASSGKNMVSRLPLKPRQISLFKAYTVTRLSPKLKVKMRQSALALVLSTSWHHPQQLKEGAKATRLGSTPNFSTSLRALATTPPVPYPPSPKSLVLSGVEATHRALILNLVRVTLRKKHQIKHLPGYQFDDVKAPPHPFKSREVGLCTSDAVVLVSQRENPEVEVADQRTRVFAIVVKRTHYRLTPKAICCLSCEILQPHWVLVLELEVVVAFKYESGVQRDEENKNTGHV</sequence>
<dbReference type="EMBL" id="JAWWNJ010000020">
    <property type="protein sequence ID" value="KAK7034828.1"/>
    <property type="molecule type" value="Genomic_DNA"/>
</dbReference>
<protein>
    <submittedName>
        <fullName evidence="1">Uncharacterized protein</fullName>
    </submittedName>
</protein>
<keyword evidence="2" id="KW-1185">Reference proteome</keyword>
<accession>A0AAW0C6T3</accession>
<evidence type="ECO:0000313" key="2">
    <source>
        <dbReference type="Proteomes" id="UP001362999"/>
    </source>
</evidence>
<proteinExistence type="predicted"/>
<reference evidence="1 2" key="1">
    <citation type="journal article" date="2024" name="J Genomics">
        <title>Draft genome sequencing and assembly of Favolaschia claudopus CIRM-BRFM 2984 isolated from oak limbs.</title>
        <authorList>
            <person name="Navarro D."/>
            <person name="Drula E."/>
            <person name="Chaduli D."/>
            <person name="Cazenave R."/>
            <person name="Ahrendt S."/>
            <person name="Wang J."/>
            <person name="Lipzen A."/>
            <person name="Daum C."/>
            <person name="Barry K."/>
            <person name="Grigoriev I.V."/>
            <person name="Favel A."/>
            <person name="Rosso M.N."/>
            <person name="Martin F."/>
        </authorList>
    </citation>
    <scope>NUCLEOTIDE SEQUENCE [LARGE SCALE GENOMIC DNA]</scope>
    <source>
        <strain evidence="1 2">CIRM-BRFM 2984</strain>
    </source>
</reference>
<dbReference type="Proteomes" id="UP001362999">
    <property type="component" value="Unassembled WGS sequence"/>
</dbReference>
<organism evidence="1 2">
    <name type="scientific">Favolaschia claudopus</name>
    <dbReference type="NCBI Taxonomy" id="2862362"/>
    <lineage>
        <taxon>Eukaryota</taxon>
        <taxon>Fungi</taxon>
        <taxon>Dikarya</taxon>
        <taxon>Basidiomycota</taxon>
        <taxon>Agaricomycotina</taxon>
        <taxon>Agaricomycetes</taxon>
        <taxon>Agaricomycetidae</taxon>
        <taxon>Agaricales</taxon>
        <taxon>Marasmiineae</taxon>
        <taxon>Mycenaceae</taxon>
        <taxon>Favolaschia</taxon>
    </lineage>
</organism>
<dbReference type="AlphaFoldDB" id="A0AAW0C6T3"/>
<comment type="caution">
    <text evidence="1">The sequence shown here is derived from an EMBL/GenBank/DDBJ whole genome shotgun (WGS) entry which is preliminary data.</text>
</comment>